<dbReference type="OrthoDB" id="9980625at2759"/>
<dbReference type="GO" id="GO:0016799">
    <property type="term" value="F:hydrolase activity, hydrolyzing N-glycosyl compounds"/>
    <property type="evidence" value="ECO:0007669"/>
    <property type="project" value="InterPro"/>
</dbReference>
<name>A0A6A5BLR6_NAEFO</name>
<dbReference type="InterPro" id="IPR001910">
    <property type="entry name" value="Inosine/uridine_hydrolase_dom"/>
</dbReference>
<dbReference type="RefSeq" id="XP_044563676.1">
    <property type="nucleotide sequence ID" value="XM_044705184.1"/>
</dbReference>
<dbReference type="SUPFAM" id="SSF53590">
    <property type="entry name" value="Nucleoside hydrolase"/>
    <property type="match status" value="1"/>
</dbReference>
<protein>
    <recommendedName>
        <fullName evidence="2">Inosine/uridine-preferring nucleoside hydrolase domain-containing protein</fullName>
    </recommendedName>
</protein>
<organism evidence="3 4">
    <name type="scientific">Naegleria fowleri</name>
    <name type="common">Brain eating amoeba</name>
    <dbReference type="NCBI Taxonomy" id="5763"/>
    <lineage>
        <taxon>Eukaryota</taxon>
        <taxon>Discoba</taxon>
        <taxon>Heterolobosea</taxon>
        <taxon>Tetramitia</taxon>
        <taxon>Eutetramitia</taxon>
        <taxon>Vahlkampfiidae</taxon>
        <taxon>Naegleria</taxon>
    </lineage>
</organism>
<dbReference type="VEuPathDB" id="AmoebaDB:FDP41_002033"/>
<evidence type="ECO:0000313" key="3">
    <source>
        <dbReference type="EMBL" id="KAF0978963.1"/>
    </source>
</evidence>
<dbReference type="EMBL" id="VFQX01000028">
    <property type="protein sequence ID" value="KAF0978963.1"/>
    <property type="molecule type" value="Genomic_DNA"/>
</dbReference>
<dbReference type="AlphaFoldDB" id="A0A6A5BLR6"/>
<dbReference type="Gene3D" id="3.90.245.10">
    <property type="entry name" value="Ribonucleoside hydrolase-like"/>
    <property type="match status" value="1"/>
</dbReference>
<accession>A0A6A5BLR6</accession>
<comment type="caution">
    <text evidence="3">The sequence shown here is derived from an EMBL/GenBank/DDBJ whole genome shotgun (WGS) entry which is preliminary data.</text>
</comment>
<evidence type="ECO:0000256" key="1">
    <source>
        <dbReference type="ARBA" id="ARBA00009176"/>
    </source>
</evidence>
<dbReference type="GeneID" id="68109251"/>
<comment type="similarity">
    <text evidence="1">Belongs to the IUNH family.</text>
</comment>
<dbReference type="Pfam" id="PF01156">
    <property type="entry name" value="IU_nuc_hydro"/>
    <property type="match status" value="1"/>
</dbReference>
<evidence type="ECO:0000259" key="2">
    <source>
        <dbReference type="Pfam" id="PF01156"/>
    </source>
</evidence>
<evidence type="ECO:0000313" key="4">
    <source>
        <dbReference type="Proteomes" id="UP000444721"/>
    </source>
</evidence>
<dbReference type="OMA" id="CINGSIW"/>
<reference evidence="3 4" key="1">
    <citation type="journal article" date="2019" name="Sci. Rep.">
        <title>Nanopore sequencing improves the draft genome of the human pathogenic amoeba Naegleria fowleri.</title>
        <authorList>
            <person name="Liechti N."/>
            <person name="Schurch N."/>
            <person name="Bruggmann R."/>
            <person name="Wittwer M."/>
        </authorList>
    </citation>
    <scope>NUCLEOTIDE SEQUENCE [LARGE SCALE GENOMIC DNA]</scope>
    <source>
        <strain evidence="3 4">ATCC 30894</strain>
    </source>
</reference>
<gene>
    <name evidence="3" type="ORF">FDP41_002033</name>
</gene>
<dbReference type="VEuPathDB" id="AmoebaDB:NF0057110"/>
<dbReference type="InterPro" id="IPR036452">
    <property type="entry name" value="Ribo_hydro-like"/>
</dbReference>
<sequence length="220" mass="25069">MYQFWKEYGNELMFVTGAPLSNLGTFIEKYSHEMNEQNRIGLCVIQGGFAGDNVVPSQFRLSKFAGKTKLSTYNFGGNIKAAKTVLNCPFIDKRLLVSKNVCHGVVYGQDRHMQLKERLSQLELSRASFSSQQHLSFIGLNLTFKGMQKYLEKNTDGKKFHDVLAGCVSVEPNICIFKRVEITEEKNQWGSQESINSNTFISVAVNLKEFFDVMMMKEYL</sequence>
<dbReference type="Proteomes" id="UP000444721">
    <property type="component" value="Unassembled WGS sequence"/>
</dbReference>
<keyword evidence="4" id="KW-1185">Reference proteome</keyword>
<proteinExistence type="inferred from homology"/>
<feature type="domain" description="Inosine/uridine-preferring nucleoside hydrolase" evidence="2">
    <location>
        <begin position="2"/>
        <end position="211"/>
    </location>
</feature>
<dbReference type="VEuPathDB" id="AmoebaDB:NfTy_033870"/>